<dbReference type="PANTHER" id="PTHR15394">
    <property type="entry name" value="SERINE HYDROLASE RBBP9"/>
    <property type="match status" value="1"/>
</dbReference>
<dbReference type="InterPro" id="IPR010662">
    <property type="entry name" value="RBBP9/YdeN"/>
</dbReference>
<dbReference type="Pfam" id="PF06821">
    <property type="entry name" value="Ser_hydrolase"/>
    <property type="match status" value="1"/>
</dbReference>
<reference evidence="1 2" key="1">
    <citation type="submission" date="2018-06" db="EMBL/GenBank/DDBJ databases">
        <authorList>
            <consortium name="Pathogen Informatics"/>
            <person name="Doyle S."/>
        </authorList>
    </citation>
    <scope>NUCLEOTIDE SEQUENCE [LARGE SCALE GENOMIC DNA]</scope>
    <source>
        <strain evidence="1 2">NCTC11621</strain>
    </source>
</reference>
<protein>
    <submittedName>
        <fullName evidence="1">Hydrolase ydeN</fullName>
        <ecNumber evidence="1">3.-.-.-</ecNumber>
    </submittedName>
</protein>
<sequence>MKQVYVVHGYTASANAHWFPYLAQQLQQTDIACYCLNMPDSMQPNPTEWLDYLKQHLQLTEQTVVVGHSLGCIATLNLLLNQQQPILSGIFVSGFNQTIPHLAELTPFIDIYQELLVKSGLSIKQLFNRTPCAIAAYDDHIVPHQYTDTLATSLQANYIRLQQGGHFLDREGWKEFPLVLQQIQTYFNNE</sequence>
<name>A0A379ETH0_9PAST</name>
<dbReference type="PANTHER" id="PTHR15394:SF3">
    <property type="entry name" value="SERINE HYDROLASE RBBP9"/>
    <property type="match status" value="1"/>
</dbReference>
<organism evidence="1 2">
    <name type="scientific">Pasteurella canis</name>
    <dbReference type="NCBI Taxonomy" id="753"/>
    <lineage>
        <taxon>Bacteria</taxon>
        <taxon>Pseudomonadati</taxon>
        <taxon>Pseudomonadota</taxon>
        <taxon>Gammaproteobacteria</taxon>
        <taxon>Pasteurellales</taxon>
        <taxon>Pasteurellaceae</taxon>
        <taxon>Pasteurella</taxon>
    </lineage>
</organism>
<evidence type="ECO:0000313" key="1">
    <source>
        <dbReference type="EMBL" id="SUC09705.1"/>
    </source>
</evidence>
<dbReference type="Proteomes" id="UP000254704">
    <property type="component" value="Unassembled WGS sequence"/>
</dbReference>
<dbReference type="AlphaFoldDB" id="A0A379ETH0"/>
<accession>A0A379ETH0</accession>
<dbReference type="Gene3D" id="3.40.50.1820">
    <property type="entry name" value="alpha/beta hydrolase"/>
    <property type="match status" value="1"/>
</dbReference>
<dbReference type="RefSeq" id="WP_115322621.1">
    <property type="nucleotide sequence ID" value="NZ_UGTV01000015.1"/>
</dbReference>
<dbReference type="SUPFAM" id="SSF53474">
    <property type="entry name" value="alpha/beta-Hydrolases"/>
    <property type="match status" value="1"/>
</dbReference>
<dbReference type="EMBL" id="UGTV01000015">
    <property type="protein sequence ID" value="SUC09705.1"/>
    <property type="molecule type" value="Genomic_DNA"/>
</dbReference>
<dbReference type="EC" id="3.-.-.-" evidence="1"/>
<gene>
    <name evidence="1" type="primary">ydeN</name>
    <name evidence="1" type="ORF">NCTC11621_00725</name>
</gene>
<evidence type="ECO:0000313" key="2">
    <source>
        <dbReference type="Proteomes" id="UP000254704"/>
    </source>
</evidence>
<proteinExistence type="predicted"/>
<keyword evidence="1" id="KW-0378">Hydrolase</keyword>
<dbReference type="InterPro" id="IPR029058">
    <property type="entry name" value="AB_hydrolase_fold"/>
</dbReference>
<dbReference type="GO" id="GO:0016787">
    <property type="term" value="F:hydrolase activity"/>
    <property type="evidence" value="ECO:0007669"/>
    <property type="project" value="UniProtKB-KW"/>
</dbReference>